<dbReference type="EMBL" id="JALJOV010000737">
    <property type="protein sequence ID" value="KAK9861572.1"/>
    <property type="molecule type" value="Genomic_DNA"/>
</dbReference>
<evidence type="ECO:0000313" key="2">
    <source>
        <dbReference type="Proteomes" id="UP001485043"/>
    </source>
</evidence>
<name>A0AAW1SYW1_9CHLO</name>
<organism evidence="1 2">
    <name type="scientific">Apatococcus fuscideae</name>
    <dbReference type="NCBI Taxonomy" id="2026836"/>
    <lineage>
        <taxon>Eukaryota</taxon>
        <taxon>Viridiplantae</taxon>
        <taxon>Chlorophyta</taxon>
        <taxon>core chlorophytes</taxon>
        <taxon>Trebouxiophyceae</taxon>
        <taxon>Chlorellales</taxon>
        <taxon>Chlorellaceae</taxon>
        <taxon>Apatococcus</taxon>
    </lineage>
</organism>
<keyword evidence="2" id="KW-1185">Reference proteome</keyword>
<dbReference type="Proteomes" id="UP001485043">
    <property type="component" value="Unassembled WGS sequence"/>
</dbReference>
<reference evidence="1 2" key="1">
    <citation type="journal article" date="2024" name="Nat. Commun.">
        <title>Phylogenomics reveals the evolutionary origins of lichenization in chlorophyte algae.</title>
        <authorList>
            <person name="Puginier C."/>
            <person name="Libourel C."/>
            <person name="Otte J."/>
            <person name="Skaloud P."/>
            <person name="Haon M."/>
            <person name="Grisel S."/>
            <person name="Petersen M."/>
            <person name="Berrin J.G."/>
            <person name="Delaux P.M."/>
            <person name="Dal Grande F."/>
            <person name="Keller J."/>
        </authorList>
    </citation>
    <scope>NUCLEOTIDE SEQUENCE [LARGE SCALE GENOMIC DNA]</scope>
    <source>
        <strain evidence="1 2">SAG 2523</strain>
    </source>
</reference>
<evidence type="ECO:0000313" key="1">
    <source>
        <dbReference type="EMBL" id="KAK9861572.1"/>
    </source>
</evidence>
<protein>
    <submittedName>
        <fullName evidence="1">Uncharacterized protein</fullName>
    </submittedName>
</protein>
<accession>A0AAW1SYW1</accession>
<dbReference type="AlphaFoldDB" id="A0AAW1SYW1"/>
<comment type="caution">
    <text evidence="1">The sequence shown here is derived from an EMBL/GenBank/DDBJ whole genome shotgun (WGS) entry which is preliminary data.</text>
</comment>
<proteinExistence type="predicted"/>
<gene>
    <name evidence="1" type="ORF">WJX84_009322</name>
</gene>
<sequence length="74" mass="8178">MALSLAHAKMYWSGDRSVLLYTVNPIRVLPFSACFEATLPVVHCCHTAQGALCRVTKRTKSLPAPSLPSKKYML</sequence>